<proteinExistence type="predicted"/>
<name>A0AA40FXD7_9HYME</name>
<evidence type="ECO:0000313" key="2">
    <source>
        <dbReference type="Proteomes" id="UP001177670"/>
    </source>
</evidence>
<dbReference type="AlphaFoldDB" id="A0AA40FXD7"/>
<keyword evidence="2" id="KW-1185">Reference proteome</keyword>
<protein>
    <submittedName>
        <fullName evidence="1">Uncharacterized protein</fullName>
    </submittedName>
</protein>
<feature type="non-terminal residue" evidence="1">
    <location>
        <position position="1"/>
    </location>
</feature>
<organism evidence="1 2">
    <name type="scientific">Melipona bicolor</name>
    <dbReference type="NCBI Taxonomy" id="60889"/>
    <lineage>
        <taxon>Eukaryota</taxon>
        <taxon>Metazoa</taxon>
        <taxon>Ecdysozoa</taxon>
        <taxon>Arthropoda</taxon>
        <taxon>Hexapoda</taxon>
        <taxon>Insecta</taxon>
        <taxon>Pterygota</taxon>
        <taxon>Neoptera</taxon>
        <taxon>Endopterygota</taxon>
        <taxon>Hymenoptera</taxon>
        <taxon>Apocrita</taxon>
        <taxon>Aculeata</taxon>
        <taxon>Apoidea</taxon>
        <taxon>Anthophila</taxon>
        <taxon>Apidae</taxon>
        <taxon>Melipona</taxon>
    </lineage>
</organism>
<evidence type="ECO:0000313" key="1">
    <source>
        <dbReference type="EMBL" id="KAK1126969.1"/>
    </source>
</evidence>
<dbReference type="Proteomes" id="UP001177670">
    <property type="component" value="Unassembled WGS sequence"/>
</dbReference>
<comment type="caution">
    <text evidence="1">The sequence shown here is derived from an EMBL/GenBank/DDBJ whole genome shotgun (WGS) entry which is preliminary data.</text>
</comment>
<gene>
    <name evidence="1" type="ORF">K0M31_004584</name>
</gene>
<dbReference type="EMBL" id="JAHYIQ010000013">
    <property type="protein sequence ID" value="KAK1126969.1"/>
    <property type="molecule type" value="Genomic_DNA"/>
</dbReference>
<sequence length="84" mass="9332">NGCMDNDGKTAISQSILNGIPNFREFASAVKAKTLAKTLISHRPRRNLSTANPLVQHVTIPTNQTWRFAVIILDESIIRVYLIA</sequence>
<accession>A0AA40FXD7</accession>
<reference evidence="1" key="1">
    <citation type="submission" date="2021-10" db="EMBL/GenBank/DDBJ databases">
        <title>Melipona bicolor Genome sequencing and assembly.</title>
        <authorList>
            <person name="Araujo N.S."/>
            <person name="Arias M.C."/>
        </authorList>
    </citation>
    <scope>NUCLEOTIDE SEQUENCE</scope>
    <source>
        <strain evidence="1">USP_2M_L1-L4_2017</strain>
        <tissue evidence="1">Whole body</tissue>
    </source>
</reference>